<sequence length="36" mass="3968">MLKVIAIVVILVLWTTLNVVAAHLGKSITEFFSNII</sequence>
<reference evidence="1 2" key="1">
    <citation type="submission" date="2020-10" db="EMBL/GenBank/DDBJ databases">
        <title>Novel bacteriophages targeting Providencia spp. as potential agents for phage therapy.</title>
        <authorList>
            <person name="Rakov C."/>
            <person name="Alkalay-Oren S."/>
            <person name="Coppenhagen-Glazer S."/>
            <person name="Hazan R."/>
        </authorList>
    </citation>
    <scope>NUCLEOTIDE SEQUENCE [LARGE SCALE GENOMIC DNA]</scope>
</reference>
<dbReference type="GeneID" id="65132518"/>
<accession>A0A873WL71</accession>
<evidence type="ECO:0000313" key="2">
    <source>
        <dbReference type="Proteomes" id="UP000663042"/>
    </source>
</evidence>
<dbReference type="EMBL" id="MW057857">
    <property type="protein sequence ID" value="QPB12171.1"/>
    <property type="molecule type" value="Genomic_DNA"/>
</dbReference>
<dbReference type="KEGG" id="vg:65132518"/>
<dbReference type="RefSeq" id="YP_010113958.1">
    <property type="nucleotide sequence ID" value="NC_055910.1"/>
</dbReference>
<name>A0A873WL71_9CAUD</name>
<dbReference type="Proteomes" id="UP000663042">
    <property type="component" value="Segment"/>
</dbReference>
<proteinExistence type="predicted"/>
<keyword evidence="2" id="KW-1185">Reference proteome</keyword>
<evidence type="ECO:0000313" key="1">
    <source>
        <dbReference type="EMBL" id="QPB12171.1"/>
    </source>
</evidence>
<organism evidence="1 2">
    <name type="scientific">Providencia phage PSTCR5</name>
    <dbReference type="NCBI Taxonomy" id="2783547"/>
    <lineage>
        <taxon>Viruses</taxon>
        <taxon>Duplodnaviria</taxon>
        <taxon>Heunggongvirae</taxon>
        <taxon>Uroviricota</taxon>
        <taxon>Caudoviricetes</taxon>
        <taxon>Demerecviridae</taxon>
        <taxon>Priunavirus</taxon>
        <taxon>Priunavirus PSTCR5</taxon>
    </lineage>
</organism>
<protein>
    <submittedName>
        <fullName evidence="1">Uncharacterized protein</fullName>
    </submittedName>
</protein>